<reference evidence="2 3" key="1">
    <citation type="submission" date="2017-09" db="EMBL/GenBank/DDBJ databases">
        <authorList>
            <person name="Lee N."/>
            <person name="Cho B.-K."/>
        </authorList>
    </citation>
    <scope>NUCLEOTIDE SEQUENCE [LARGE SCALE GENOMIC DNA]</scope>
    <source>
        <strain evidence="2 3">ATCC 12461</strain>
    </source>
</reference>
<dbReference type="PANTHER" id="PTHR19879:SF9">
    <property type="entry name" value="TRANSCRIPTION INITIATION FACTOR TFIID SUBUNIT 5"/>
    <property type="match status" value="1"/>
</dbReference>
<dbReference type="AlphaFoldDB" id="A0A5J6HMM1"/>
<feature type="domain" description="HTH cro/C1-type" evidence="1">
    <location>
        <begin position="21"/>
        <end position="77"/>
    </location>
</feature>
<dbReference type="SMART" id="SM00320">
    <property type="entry name" value="WD40"/>
    <property type="match status" value="2"/>
</dbReference>
<protein>
    <recommendedName>
        <fullName evidence="1">HTH cro/C1-type domain-containing protein</fullName>
    </recommendedName>
</protein>
<dbReference type="GO" id="GO:0003677">
    <property type="term" value="F:DNA binding"/>
    <property type="evidence" value="ECO:0007669"/>
    <property type="project" value="InterPro"/>
</dbReference>
<dbReference type="InterPro" id="IPR001387">
    <property type="entry name" value="Cro/C1-type_HTH"/>
</dbReference>
<dbReference type="InterPro" id="IPR001680">
    <property type="entry name" value="WD40_rpt"/>
</dbReference>
<dbReference type="EMBL" id="CP023695">
    <property type="protein sequence ID" value="QEV21476.1"/>
    <property type="molecule type" value="Genomic_DNA"/>
</dbReference>
<dbReference type="PANTHER" id="PTHR19879">
    <property type="entry name" value="TRANSCRIPTION INITIATION FACTOR TFIID"/>
    <property type="match status" value="1"/>
</dbReference>
<dbReference type="Proteomes" id="UP000326553">
    <property type="component" value="Chromosome"/>
</dbReference>
<dbReference type="SUPFAM" id="SSF52540">
    <property type="entry name" value="P-loop containing nucleoside triphosphate hydrolases"/>
    <property type="match status" value="1"/>
</dbReference>
<dbReference type="InterPro" id="IPR015943">
    <property type="entry name" value="WD40/YVTN_repeat-like_dom_sf"/>
</dbReference>
<gene>
    <name evidence="2" type="ORF">CP975_31550</name>
</gene>
<dbReference type="InterPro" id="IPR049052">
    <property type="entry name" value="nSTAND1"/>
</dbReference>
<proteinExistence type="predicted"/>
<dbReference type="Gene3D" id="3.40.50.300">
    <property type="entry name" value="P-loop containing nucleotide triphosphate hydrolases"/>
    <property type="match status" value="1"/>
</dbReference>
<evidence type="ECO:0000259" key="1">
    <source>
        <dbReference type="SMART" id="SM00530"/>
    </source>
</evidence>
<sequence length="1081" mass="117158">MGRREGALDPAAGPVQRFAFELRKLRQEAGSPTYRVMARHTGYSVATLSRAAAGERLPSLPVTLAYAQACGGDAGAWEQRWHEVDGERAAEPEHGDDARAPYRGLARFEPGDEGLFFGREQLAAQLGERVRDHRLVAVVGASGSGKSSLLRAGLIPALRKETSPDRRPSTIRILTPGPHPLSTHGELLTAGRGPGDTVVVVDQLEELFTLCADPAERAAFLDLLVSAADPGRRLRVLIAVRADFFGRCAEHHTLAAALRDDTLLVGPMSPAELRRAIVGPATATGLIVERELTARIIEDVKDKPGGLPVMSHALLETWRRRKGRALTLAAYQATGGIEGAIARTAEDLYTRLSARQADCARGILLRLITPGEGNPDTRRPAARAEIDLAGEQGEAALVLDRLACARLITLHEDTVDLAHEALITGWPRLRGWIERDRERLRVHRRLTEAAEAWDELGREPGALYRGSRLTTAEEQLATRELTPVERAFLAAGTAHRDQERHLAGRAARRLRRLRAALSVAAVLALIAGVVAWQRNKDGEQRLAEATSRHVASAAESMRYADPLTAMRLSVAAWRISPTLQARAALMGAMTQPEQDLFTAPGARTADEAQLSSDGRTMITFSSGRVRIWDLDSHEQTGAVRIGKHEDVSDISPDRRRLLLFSRTGWKLRDLASGTSTRLPDALSDARVGFGPNAHTLSLWSEEGRTGLWDLRRDRRLSRAEAARAMRSADRPNDWLSAVCTDSGQLELLEGSGGRRLRSTGRWASVVRLACGPRSTDADGLPPLVLPLHPARDTLMIVTDARIRTWNLATGKELPSVPRTGTRRSYHVASGGQFLVTVDDRNILVRRISDLANPVYRYPVKGRSIADVRLDPEREVIRYIERQAASASVARTLHVGDVLGPGWREDGPDDPAPDPGRSKLYGSRLTSVAVGPDSVDQVATGDETGWVTLWDRAVERRLSMFAGTAADAADAGGERPRPVSALAYSPDGRLLAVGGGGTVQLWDTASARPLGKGLLTAGDTARSLAFSGDGRTLTVRGAHTPPHTYPVDPGLVAEAVCERSGGGVPAADWKKHIPEVPYRKTC</sequence>
<dbReference type="Pfam" id="PF20703">
    <property type="entry name" value="nSTAND1"/>
    <property type="match status" value="1"/>
</dbReference>
<dbReference type="OrthoDB" id="134501at2"/>
<dbReference type="SMART" id="SM00530">
    <property type="entry name" value="HTH_XRE"/>
    <property type="match status" value="1"/>
</dbReference>
<organism evidence="2 3">
    <name type="scientific">Streptomyces alboniger</name>
    <dbReference type="NCBI Taxonomy" id="132473"/>
    <lineage>
        <taxon>Bacteria</taxon>
        <taxon>Bacillati</taxon>
        <taxon>Actinomycetota</taxon>
        <taxon>Actinomycetes</taxon>
        <taxon>Kitasatosporales</taxon>
        <taxon>Streptomycetaceae</taxon>
        <taxon>Streptomyces</taxon>
        <taxon>Streptomyces aurantiacus group</taxon>
    </lineage>
</organism>
<evidence type="ECO:0000313" key="2">
    <source>
        <dbReference type="EMBL" id="QEV21476.1"/>
    </source>
</evidence>
<dbReference type="InterPro" id="IPR011047">
    <property type="entry name" value="Quinoprotein_ADH-like_sf"/>
</dbReference>
<evidence type="ECO:0000313" key="3">
    <source>
        <dbReference type="Proteomes" id="UP000326553"/>
    </source>
</evidence>
<name>A0A5J6HMM1_STRAD</name>
<dbReference type="SUPFAM" id="SSF50998">
    <property type="entry name" value="Quinoprotein alcohol dehydrogenase-like"/>
    <property type="match status" value="1"/>
</dbReference>
<dbReference type="SUPFAM" id="SSF47413">
    <property type="entry name" value="lambda repressor-like DNA-binding domains"/>
    <property type="match status" value="1"/>
</dbReference>
<dbReference type="Gene3D" id="2.130.10.10">
    <property type="entry name" value="YVTN repeat-like/Quinoprotein amine dehydrogenase"/>
    <property type="match status" value="2"/>
</dbReference>
<dbReference type="InterPro" id="IPR027417">
    <property type="entry name" value="P-loop_NTPase"/>
</dbReference>
<dbReference type="CDD" id="cd00093">
    <property type="entry name" value="HTH_XRE"/>
    <property type="match status" value="1"/>
</dbReference>
<dbReference type="Pfam" id="PF00400">
    <property type="entry name" value="WD40"/>
    <property type="match status" value="1"/>
</dbReference>
<dbReference type="InterPro" id="IPR010982">
    <property type="entry name" value="Lambda_DNA-bd_dom_sf"/>
</dbReference>
<accession>A0A5J6HMM1</accession>
<dbReference type="KEGG" id="salw:CP975_31550"/>
<dbReference type="RefSeq" id="WP_070321147.1">
    <property type="nucleotide sequence ID" value="NZ_CP023695.1"/>
</dbReference>
<keyword evidence="3" id="KW-1185">Reference proteome</keyword>